<feature type="region of interest" description="Disordered" evidence="1">
    <location>
        <begin position="54"/>
        <end position="79"/>
    </location>
</feature>
<evidence type="ECO:0000313" key="2">
    <source>
        <dbReference type="EMBL" id="RRT53000.1"/>
    </source>
</evidence>
<name>A0A426YMR7_ENSVE</name>
<proteinExistence type="predicted"/>
<comment type="caution">
    <text evidence="2">The sequence shown here is derived from an EMBL/GenBank/DDBJ whole genome shotgun (WGS) entry which is preliminary data.</text>
</comment>
<accession>A0A426YMR7</accession>
<dbReference type="AlphaFoldDB" id="A0A426YMR7"/>
<dbReference type="EMBL" id="AMZH03011368">
    <property type="protein sequence ID" value="RRT53000.1"/>
    <property type="molecule type" value="Genomic_DNA"/>
</dbReference>
<evidence type="ECO:0000313" key="3">
    <source>
        <dbReference type="Proteomes" id="UP000287651"/>
    </source>
</evidence>
<organism evidence="2 3">
    <name type="scientific">Ensete ventricosum</name>
    <name type="common">Abyssinian banana</name>
    <name type="synonym">Musa ensete</name>
    <dbReference type="NCBI Taxonomy" id="4639"/>
    <lineage>
        <taxon>Eukaryota</taxon>
        <taxon>Viridiplantae</taxon>
        <taxon>Streptophyta</taxon>
        <taxon>Embryophyta</taxon>
        <taxon>Tracheophyta</taxon>
        <taxon>Spermatophyta</taxon>
        <taxon>Magnoliopsida</taxon>
        <taxon>Liliopsida</taxon>
        <taxon>Zingiberales</taxon>
        <taxon>Musaceae</taxon>
        <taxon>Ensete</taxon>
    </lineage>
</organism>
<evidence type="ECO:0000256" key="1">
    <source>
        <dbReference type="SAM" id="MobiDB-lite"/>
    </source>
</evidence>
<protein>
    <submittedName>
        <fullName evidence="2">Uncharacterized protein</fullName>
    </submittedName>
</protein>
<gene>
    <name evidence="2" type="ORF">B296_00044515</name>
</gene>
<sequence length="128" mass="13324">MMTLNRIESFYAFLLHFRSKGSTKEGRPATASPHVGSAAYGHAVAKAPFKGGRLAAAKTSSQGRPAASRDSACGQKMPASGCRPWPALPPVGVAAPWQSDCRWARAAAAYTGAAATVQRGQEGLGHPF</sequence>
<reference evidence="2 3" key="1">
    <citation type="journal article" date="2014" name="Agronomy (Basel)">
        <title>A Draft Genome Sequence for Ensete ventricosum, the Drought-Tolerant Tree Against Hunger.</title>
        <authorList>
            <person name="Harrison J."/>
            <person name="Moore K.A."/>
            <person name="Paszkiewicz K."/>
            <person name="Jones T."/>
            <person name="Grant M."/>
            <person name="Ambacheew D."/>
            <person name="Muzemil S."/>
            <person name="Studholme D.J."/>
        </authorList>
    </citation>
    <scope>NUCLEOTIDE SEQUENCE [LARGE SCALE GENOMIC DNA]</scope>
</reference>
<dbReference type="Proteomes" id="UP000287651">
    <property type="component" value="Unassembled WGS sequence"/>
</dbReference>